<evidence type="ECO:0000313" key="3">
    <source>
        <dbReference type="Proteomes" id="UP000260351"/>
    </source>
</evidence>
<dbReference type="AlphaFoldDB" id="A0A3E1K937"/>
<dbReference type="Proteomes" id="UP000260351">
    <property type="component" value="Unassembled WGS sequence"/>
</dbReference>
<dbReference type="InterPro" id="IPR046336">
    <property type="entry name" value="Lon_prtase_N_sf"/>
</dbReference>
<reference evidence="2 3" key="1">
    <citation type="submission" date="2018-08" db="EMBL/GenBank/DDBJ databases">
        <title>Wenzhouxiangella salilacus sp. nov., a novel bacterium isolated from a saline lake in Xinjiang Province, China.</title>
        <authorList>
            <person name="Han S."/>
        </authorList>
    </citation>
    <scope>NUCLEOTIDE SEQUENCE [LARGE SCALE GENOMIC DNA]</scope>
    <source>
        <strain evidence="2 3">XDB06</strain>
    </source>
</reference>
<dbReference type="Pfam" id="PF02190">
    <property type="entry name" value="LON_substr_bdg"/>
    <property type="match status" value="1"/>
</dbReference>
<protein>
    <recommendedName>
        <fullName evidence="1">Lon N-terminal domain-containing protein</fullName>
    </recommendedName>
</protein>
<organism evidence="2 3">
    <name type="scientific">Wenzhouxiangella sediminis</name>
    <dbReference type="NCBI Taxonomy" id="1792836"/>
    <lineage>
        <taxon>Bacteria</taxon>
        <taxon>Pseudomonadati</taxon>
        <taxon>Pseudomonadota</taxon>
        <taxon>Gammaproteobacteria</taxon>
        <taxon>Chromatiales</taxon>
        <taxon>Wenzhouxiangellaceae</taxon>
        <taxon>Wenzhouxiangella</taxon>
    </lineage>
</organism>
<keyword evidence="3" id="KW-1185">Reference proteome</keyword>
<gene>
    <name evidence="2" type="ORF">DZC52_07780</name>
</gene>
<dbReference type="SMART" id="SM00464">
    <property type="entry name" value="LON"/>
    <property type="match status" value="1"/>
</dbReference>
<evidence type="ECO:0000259" key="1">
    <source>
        <dbReference type="PROSITE" id="PS51787"/>
    </source>
</evidence>
<dbReference type="RefSeq" id="WP_116650563.1">
    <property type="nucleotide sequence ID" value="NZ_QUZK01000034.1"/>
</dbReference>
<dbReference type="PANTHER" id="PTHR46732:SF8">
    <property type="entry name" value="ATP-DEPENDENT PROTEASE LA (LON) DOMAIN PROTEIN"/>
    <property type="match status" value="1"/>
</dbReference>
<dbReference type="PANTHER" id="PTHR46732">
    <property type="entry name" value="ATP-DEPENDENT PROTEASE LA (LON) DOMAIN PROTEIN"/>
    <property type="match status" value="1"/>
</dbReference>
<dbReference type="SUPFAM" id="SSF88697">
    <property type="entry name" value="PUA domain-like"/>
    <property type="match status" value="1"/>
</dbReference>
<accession>A0A3E1K937</accession>
<dbReference type="Gene3D" id="1.20.58.1480">
    <property type="match status" value="1"/>
</dbReference>
<dbReference type="EMBL" id="QUZK01000034">
    <property type="protein sequence ID" value="RFF30620.1"/>
    <property type="molecule type" value="Genomic_DNA"/>
</dbReference>
<feature type="domain" description="Lon N-terminal" evidence="1">
    <location>
        <begin position="6"/>
        <end position="191"/>
    </location>
</feature>
<dbReference type="InterPro" id="IPR015947">
    <property type="entry name" value="PUA-like_sf"/>
</dbReference>
<dbReference type="OrthoDB" id="8558970at2"/>
<dbReference type="PROSITE" id="PS51787">
    <property type="entry name" value="LON_N"/>
    <property type="match status" value="1"/>
</dbReference>
<dbReference type="Gene3D" id="2.30.130.40">
    <property type="entry name" value="LON domain-like"/>
    <property type="match status" value="1"/>
</dbReference>
<evidence type="ECO:0000313" key="2">
    <source>
        <dbReference type="EMBL" id="RFF30620.1"/>
    </source>
</evidence>
<sequence>MSREQLPLFPLKTVLFPGAPLSLRIFEQRYLDMVRDCARSGTGFGVVCAWPAEEEGRARHARIGTEAMMVDFDQLEDGLLGVTCRGQRRFLIRETRARDDGLLLGEVDWLPPEPAVPVPPRCGALQTLMQELMRHRDLADHFEVDIEDASSLGRTLAASLALPEEHAQALLEMTDPVARLEGLISLLHDADEDEDG</sequence>
<dbReference type="InterPro" id="IPR003111">
    <property type="entry name" value="Lon_prtase_N"/>
</dbReference>
<comment type="caution">
    <text evidence="2">The sequence shown here is derived from an EMBL/GenBank/DDBJ whole genome shotgun (WGS) entry which is preliminary data.</text>
</comment>
<proteinExistence type="predicted"/>
<name>A0A3E1K937_9GAMM</name>